<dbReference type="PANTHER" id="PTHR46580">
    <property type="entry name" value="SENSOR KINASE-RELATED"/>
    <property type="match status" value="1"/>
</dbReference>
<keyword evidence="1" id="KW-0732">Signal</keyword>
<name>A0A7X6DQY9_9BACT</name>
<dbReference type="Proteomes" id="UP000534783">
    <property type="component" value="Unassembled WGS sequence"/>
</dbReference>
<protein>
    <submittedName>
        <fullName evidence="2">VCBS repeat-containing protein</fullName>
    </submittedName>
</protein>
<organism evidence="2 3">
    <name type="scientific">Candidatus Manganitrophus noduliformans</name>
    <dbReference type="NCBI Taxonomy" id="2606439"/>
    <lineage>
        <taxon>Bacteria</taxon>
        <taxon>Pseudomonadati</taxon>
        <taxon>Nitrospirota</taxon>
        <taxon>Nitrospiria</taxon>
        <taxon>Candidatus Troglogloeales</taxon>
        <taxon>Candidatus Manganitrophaceae</taxon>
        <taxon>Candidatus Manganitrophus</taxon>
    </lineage>
</organism>
<dbReference type="RefSeq" id="WP_168060686.1">
    <property type="nucleotide sequence ID" value="NZ_VTOW01000002.1"/>
</dbReference>
<dbReference type="Pfam" id="PF13517">
    <property type="entry name" value="FG-GAP_3"/>
    <property type="match status" value="1"/>
</dbReference>
<evidence type="ECO:0000256" key="1">
    <source>
        <dbReference type="ARBA" id="ARBA00022729"/>
    </source>
</evidence>
<proteinExistence type="predicted"/>
<dbReference type="PROSITE" id="PS51257">
    <property type="entry name" value="PROKAR_LIPOPROTEIN"/>
    <property type="match status" value="1"/>
</dbReference>
<dbReference type="AlphaFoldDB" id="A0A7X6DQY9"/>
<dbReference type="Gene3D" id="2.130.10.130">
    <property type="entry name" value="Integrin alpha, N-terminal"/>
    <property type="match status" value="1"/>
</dbReference>
<sequence length="493" mass="51141">MPFSKKLVFLFILSALFGCGRKEADDSVGVAVVPTFFKLPAGGEVQLSADVFGTLDKGVIWQINGPGSINPATGLYRSDPNFDSNRPTATIQAVSQDDPSAIGFAAITMTSSSKSSSDPAVPVGSRSLVMGGYTVRAGQTIDLNGDSLLDMVSVSRSENLAVVFLGVGNGLFRKQAEIPLGDPSGVTVGDFVNSEAFIADLAIGSRDERAVKIISGEAGSPHVAFPVTVTTHLLPGGVAPSALAAGQFHGDVASRNSDLVVGTEEGSIILFLQDRSTNQFSPQPSIAVGGKVTQMVTADFNGDELLDLAVLREEAGDVLVFLGDGAGAFSGPVAVPFSSPPTSLAVGDLNGDSIIDMAAAHQASSQVSTSSGTGDGTFLPAVYLSVDFPPGAIVVEDFNLDRINETPTRPGNPMLDIAVTLPSLREILVLFGDGTGKFIGKFNHSTGATTPLTLISGFFLTGGFQSPQGFQSVSLVYLSETEDKFHLLNNISF</sequence>
<gene>
    <name evidence="2" type="ORF">MNODULE_13520</name>
</gene>
<reference evidence="2 3" key="1">
    <citation type="journal article" date="2020" name="Nature">
        <title>Bacterial chemolithoautotrophy via manganese oxidation.</title>
        <authorList>
            <person name="Yu H."/>
            <person name="Leadbetter J.R."/>
        </authorList>
    </citation>
    <scope>NUCLEOTIDE SEQUENCE [LARGE SCALE GENOMIC DNA]</scope>
    <source>
        <strain evidence="2 3">Mn-1</strain>
    </source>
</reference>
<dbReference type="SUPFAM" id="SSF69318">
    <property type="entry name" value="Integrin alpha N-terminal domain"/>
    <property type="match status" value="1"/>
</dbReference>
<dbReference type="InterPro" id="IPR013517">
    <property type="entry name" value="FG-GAP"/>
</dbReference>
<keyword evidence="3" id="KW-1185">Reference proteome</keyword>
<dbReference type="InterPro" id="IPR028994">
    <property type="entry name" value="Integrin_alpha_N"/>
</dbReference>
<evidence type="ECO:0000313" key="3">
    <source>
        <dbReference type="Proteomes" id="UP000534783"/>
    </source>
</evidence>
<comment type="caution">
    <text evidence="2">The sequence shown here is derived from an EMBL/GenBank/DDBJ whole genome shotgun (WGS) entry which is preliminary data.</text>
</comment>
<evidence type="ECO:0000313" key="2">
    <source>
        <dbReference type="EMBL" id="NKE71761.1"/>
    </source>
</evidence>
<dbReference type="EMBL" id="VTOW01000002">
    <property type="protein sequence ID" value="NKE71761.1"/>
    <property type="molecule type" value="Genomic_DNA"/>
</dbReference>
<accession>A0A7X6DQY9</accession>
<dbReference type="PANTHER" id="PTHR46580:SF4">
    <property type="entry name" value="ATP_GTP-BINDING PROTEIN"/>
    <property type="match status" value="1"/>
</dbReference>